<protein>
    <submittedName>
        <fullName evidence="2">BRO family protein</fullName>
    </submittedName>
</protein>
<comment type="caution">
    <text evidence="2">The sequence shown here is derived from an EMBL/GenBank/DDBJ whole genome shotgun (WGS) entry which is preliminary data.</text>
</comment>
<reference evidence="3" key="1">
    <citation type="journal article" date="2019" name="Int. J. Syst. Evol. Microbiol.">
        <title>The Global Catalogue of Microorganisms (GCM) 10K type strain sequencing project: providing services to taxonomists for standard genome sequencing and annotation.</title>
        <authorList>
            <consortium name="The Broad Institute Genomics Platform"/>
            <consortium name="The Broad Institute Genome Sequencing Center for Infectious Disease"/>
            <person name="Wu L."/>
            <person name="Ma J."/>
        </authorList>
    </citation>
    <scope>NUCLEOTIDE SEQUENCE [LARGE SCALE GENOMIC DNA]</scope>
    <source>
        <strain evidence="3">KCTC 42447</strain>
    </source>
</reference>
<evidence type="ECO:0000313" key="3">
    <source>
        <dbReference type="Proteomes" id="UP001595630"/>
    </source>
</evidence>
<gene>
    <name evidence="2" type="ORF">ACFOMF_00950</name>
</gene>
<proteinExistence type="predicted"/>
<dbReference type="Pfam" id="PF02498">
    <property type="entry name" value="Bro-N"/>
    <property type="match status" value="1"/>
</dbReference>
<sequence length="139" mass="16355">MPIPHYPRFEGLRLSIRHGNDGRLWFDGNEVACLLDYPDGALAIHQYCRVEGLSFGEADHPEPRLDLENVYRLAFASQSLHAPRFTAWLTHRLLPQLCNPKSSWVHLFGRQLQILDWQDDWWIRMRDVVETFDMVRAAR</sequence>
<dbReference type="RefSeq" id="WP_386360330.1">
    <property type="nucleotide sequence ID" value="NZ_JBHRXZ010000002.1"/>
</dbReference>
<keyword evidence="3" id="KW-1185">Reference proteome</keyword>
<name>A0ABV7T4B2_9GAMM</name>
<accession>A0ABV7T4B2</accession>
<dbReference type="InterPro" id="IPR003497">
    <property type="entry name" value="BRO_N_domain"/>
</dbReference>
<dbReference type="EMBL" id="JBHRXZ010000002">
    <property type="protein sequence ID" value="MFC3606353.1"/>
    <property type="molecule type" value="Genomic_DNA"/>
</dbReference>
<evidence type="ECO:0000259" key="1">
    <source>
        <dbReference type="PROSITE" id="PS51750"/>
    </source>
</evidence>
<dbReference type="PROSITE" id="PS51750">
    <property type="entry name" value="BRO_N"/>
    <property type="match status" value="1"/>
</dbReference>
<evidence type="ECO:0000313" key="2">
    <source>
        <dbReference type="EMBL" id="MFC3606353.1"/>
    </source>
</evidence>
<dbReference type="Proteomes" id="UP001595630">
    <property type="component" value="Unassembled WGS sequence"/>
</dbReference>
<feature type="domain" description="Bro-N" evidence="1">
    <location>
        <begin position="1"/>
        <end position="101"/>
    </location>
</feature>
<organism evidence="2 3">
    <name type="scientific">Stutzerimonas tarimensis</name>
    <dbReference type="NCBI Taxonomy" id="1507735"/>
    <lineage>
        <taxon>Bacteria</taxon>
        <taxon>Pseudomonadati</taxon>
        <taxon>Pseudomonadota</taxon>
        <taxon>Gammaproteobacteria</taxon>
        <taxon>Pseudomonadales</taxon>
        <taxon>Pseudomonadaceae</taxon>
        <taxon>Stutzerimonas</taxon>
    </lineage>
</organism>